<evidence type="ECO:0000256" key="1">
    <source>
        <dbReference type="ARBA" id="ARBA00001961"/>
    </source>
</evidence>
<proteinExistence type="inferred from homology"/>
<feature type="compositionally biased region" description="Basic and acidic residues" evidence="9">
    <location>
        <begin position="517"/>
        <end position="548"/>
    </location>
</feature>
<dbReference type="EMBL" id="JBEFKJ010000042">
    <property type="protein sequence ID" value="KAL2037284.1"/>
    <property type="molecule type" value="Genomic_DNA"/>
</dbReference>
<comment type="similarity">
    <text evidence="2">Belongs to the TPA1 family.</text>
</comment>
<feature type="compositionally biased region" description="Polar residues" evidence="9">
    <location>
        <begin position="490"/>
        <end position="499"/>
    </location>
</feature>
<evidence type="ECO:0000256" key="5">
    <source>
        <dbReference type="ARBA" id="ARBA00022964"/>
    </source>
</evidence>
<feature type="region of interest" description="Disordered" evidence="9">
    <location>
        <begin position="515"/>
        <end position="743"/>
    </location>
</feature>
<accession>A0ABR3ZVU0</accession>
<keyword evidence="4" id="KW-0847">Vitamin C</keyword>
<evidence type="ECO:0000259" key="10">
    <source>
        <dbReference type="PROSITE" id="PS51471"/>
    </source>
</evidence>
<feature type="compositionally biased region" description="Acidic residues" evidence="9">
    <location>
        <begin position="789"/>
        <end position="799"/>
    </location>
</feature>
<evidence type="ECO:0000313" key="11">
    <source>
        <dbReference type="EMBL" id="KAL2037284.1"/>
    </source>
</evidence>
<dbReference type="Pfam" id="PF10637">
    <property type="entry name" value="Ofd1_CTDD"/>
    <property type="match status" value="1"/>
</dbReference>
<keyword evidence="6" id="KW-0560">Oxidoreductase</keyword>
<dbReference type="PROSITE" id="PS51471">
    <property type="entry name" value="FE2OG_OXY"/>
    <property type="match status" value="1"/>
</dbReference>
<keyword evidence="3" id="KW-0479">Metal-binding</keyword>
<keyword evidence="12" id="KW-1185">Reference proteome</keyword>
<dbReference type="Gene3D" id="2.60.120.620">
    <property type="entry name" value="q2cbj1_9rhob like domain"/>
    <property type="match status" value="1"/>
</dbReference>
<gene>
    <name evidence="11" type="ORF">N7G274_009973</name>
</gene>
<feature type="domain" description="Fe2OG dioxygenase" evidence="10">
    <location>
        <begin position="138"/>
        <end position="263"/>
    </location>
</feature>
<dbReference type="Gene3D" id="3.60.130.20">
    <property type="entry name" value="Oxoglutarate/iron-dependent oxygenase, C-terminal degradation domain"/>
    <property type="match status" value="2"/>
</dbReference>
<organism evidence="11 12">
    <name type="scientific">Stereocaulon virgatum</name>
    <dbReference type="NCBI Taxonomy" id="373712"/>
    <lineage>
        <taxon>Eukaryota</taxon>
        <taxon>Fungi</taxon>
        <taxon>Dikarya</taxon>
        <taxon>Ascomycota</taxon>
        <taxon>Pezizomycotina</taxon>
        <taxon>Lecanoromycetes</taxon>
        <taxon>OSLEUM clade</taxon>
        <taxon>Lecanoromycetidae</taxon>
        <taxon>Lecanorales</taxon>
        <taxon>Lecanorineae</taxon>
        <taxon>Stereocaulaceae</taxon>
        <taxon>Stereocaulon</taxon>
    </lineage>
</organism>
<reference evidence="11 12" key="1">
    <citation type="submission" date="2024-09" db="EMBL/GenBank/DDBJ databases">
        <title>Rethinking Asexuality: The Enigmatic Case of Functional Sexual Genes in Lepraria (Stereocaulaceae).</title>
        <authorList>
            <person name="Doellman M."/>
            <person name="Sun Y."/>
            <person name="Barcenas-Pena A."/>
            <person name="Lumbsch H.T."/>
            <person name="Grewe F."/>
        </authorList>
    </citation>
    <scope>NUCLEOTIDE SEQUENCE [LARGE SCALE GENOMIC DNA]</scope>
    <source>
        <strain evidence="11 12">Mercado 3170</strain>
    </source>
</reference>
<evidence type="ECO:0000256" key="9">
    <source>
        <dbReference type="SAM" id="MobiDB-lite"/>
    </source>
</evidence>
<evidence type="ECO:0000256" key="2">
    <source>
        <dbReference type="ARBA" id="ARBA00007443"/>
    </source>
</evidence>
<dbReference type="InterPro" id="IPR005123">
    <property type="entry name" value="Oxoglu/Fe-dep_dioxygenase_dom"/>
</dbReference>
<feature type="compositionally biased region" description="Basic and acidic residues" evidence="9">
    <location>
        <begin position="594"/>
        <end position="624"/>
    </location>
</feature>
<dbReference type="InterPro" id="IPR051842">
    <property type="entry name" value="uS12_prolyl_hydroxylase"/>
</dbReference>
<evidence type="ECO:0000256" key="4">
    <source>
        <dbReference type="ARBA" id="ARBA00022896"/>
    </source>
</evidence>
<dbReference type="PANTHER" id="PTHR12117:SF0">
    <property type="entry name" value="PROLYL 3-HYDROXYLASE OGFOD1"/>
    <property type="match status" value="1"/>
</dbReference>
<dbReference type="InterPro" id="IPR019601">
    <property type="entry name" value="Oxoglutarate/Fe-dep_Oase_C"/>
</dbReference>
<feature type="compositionally biased region" description="Basic and acidic residues" evidence="9">
    <location>
        <begin position="635"/>
        <end position="674"/>
    </location>
</feature>
<evidence type="ECO:0000313" key="12">
    <source>
        <dbReference type="Proteomes" id="UP001590950"/>
    </source>
</evidence>
<evidence type="ECO:0000256" key="7">
    <source>
        <dbReference type="ARBA" id="ARBA00023004"/>
    </source>
</evidence>
<evidence type="ECO:0000256" key="3">
    <source>
        <dbReference type="ARBA" id="ARBA00022723"/>
    </source>
</evidence>
<name>A0ABR3ZVU0_9LECA</name>
<feature type="region of interest" description="Disordered" evidence="9">
    <location>
        <begin position="788"/>
        <end position="824"/>
    </location>
</feature>
<feature type="compositionally biased region" description="Acidic residues" evidence="9">
    <location>
        <begin position="808"/>
        <end position="824"/>
    </location>
</feature>
<comment type="catalytic activity">
    <reaction evidence="8">
        <text>[ribosomal protein uS12]-L-proline + 2-oxoglutarate + O2 = [ribosomal protein uS12]-(3S)-3-hydroxy-L-proline + succinate + CO2</text>
        <dbReference type="Rhea" id="RHEA:54156"/>
        <dbReference type="Rhea" id="RHEA-COMP:13816"/>
        <dbReference type="Rhea" id="RHEA-COMP:13818"/>
        <dbReference type="ChEBI" id="CHEBI:15379"/>
        <dbReference type="ChEBI" id="CHEBI:16526"/>
        <dbReference type="ChEBI" id="CHEBI:16810"/>
        <dbReference type="ChEBI" id="CHEBI:30031"/>
        <dbReference type="ChEBI" id="CHEBI:50342"/>
        <dbReference type="ChEBI" id="CHEBI:85428"/>
    </reaction>
</comment>
<dbReference type="PANTHER" id="PTHR12117">
    <property type="entry name" value="HISTONE ACETYLTRANSFERASE COMPLEX"/>
    <property type="match status" value="1"/>
</dbReference>
<keyword evidence="7" id="KW-0408">Iron</keyword>
<dbReference type="Pfam" id="PF13661">
    <property type="entry name" value="2OG-FeII_Oxy_4"/>
    <property type="match status" value="1"/>
</dbReference>
<evidence type="ECO:0000256" key="6">
    <source>
        <dbReference type="ARBA" id="ARBA00023002"/>
    </source>
</evidence>
<sequence length="824" mass="91173">MKRKVESDGPPEASKKAKRQAASHKDHFRDGLFDQSMLKDYQKAYAASKPYRHGVIANLISPTLLIDVRSEVQNLSFTPKETDIYKIHQSGDLANLDGLDDSSLKLLPSLLTLRDAMYSSAFREYLSAITGSGPLSGKKTDMAINVYTPSCHLLCHDDVIGSRRVSYILYLTDPDNPWKEEWGGALRLYPTQTHDEKDGQSTKVPEPDHSVSIPPAFNQLSFFAVQPGESFHDVEEVYSPEATEQKYDTDARVRIAISGWYHIPQRGEDGFVEGLEEQLAEKSSLMQLHGKGDKYDLPEANVQVYGPANTGETGLPTPSSQEDPSLSEEDLNLLLKYLTPTYLTPDTLESISSFFAEECSLCLDSFLCRTFVNSVREYVESQESQTLPTRSVDVENLALWTVARPPHKHRFLFQQANHTQEEPSPLQDLVRELLPSTAFQKWLSLATGHQITSHNSLIRRFRRGHDYTLATGYEEDNPRIELCLAITPTSGWSDEQSGETGEVADTNKPTAKVCDTYADKGTTEADKRTSKVENTHTDERTAEADKSITKGNGTHTDERTAEADKSVTKGNGTHTDKRTAETDKPTTEEDGTQTDERTAEADKPTTEEDDTHTDQRTAEAEKPITKGNVTHKDKRTAETDKPTAEENGTKTDKRTADADQPTKEENDTQEDKQTAENPSVGGYLAYMAGEDDDEAGGGDAGSDHGVEVPLDTSTGARSTKAAKPKKAKQDPAIYQAGGEDEDDGVLFSMPASWNRLGLVLRDKGTMRFVKYVSRMAKGDRWDILGEFGIVDDEDEYEGEEPGRSPSTGEDDDSDSDSESDDSSD</sequence>
<feature type="compositionally biased region" description="Basic and acidic residues" evidence="9">
    <location>
        <begin position="555"/>
        <end position="567"/>
    </location>
</feature>
<feature type="region of interest" description="Disordered" evidence="9">
    <location>
        <begin position="490"/>
        <end position="509"/>
    </location>
</feature>
<comment type="caution">
    <text evidence="11">The sequence shown here is derived from an EMBL/GenBank/DDBJ whole genome shotgun (WGS) entry which is preliminary data.</text>
</comment>
<feature type="compositionally biased region" description="Basic and acidic residues" evidence="9">
    <location>
        <begin position="574"/>
        <end position="587"/>
    </location>
</feature>
<evidence type="ECO:0000256" key="8">
    <source>
        <dbReference type="ARBA" id="ARBA00047444"/>
    </source>
</evidence>
<dbReference type="InterPro" id="IPR043044">
    <property type="entry name" value="TPA1/Ofd1_C"/>
</dbReference>
<protein>
    <recommendedName>
        <fullName evidence="10">Fe2OG dioxygenase domain-containing protein</fullName>
    </recommendedName>
</protein>
<dbReference type="SMART" id="SM00702">
    <property type="entry name" value="P4Hc"/>
    <property type="match status" value="1"/>
</dbReference>
<keyword evidence="5" id="KW-0223">Dioxygenase</keyword>
<dbReference type="InterPro" id="IPR039558">
    <property type="entry name" value="TPA1/OFD1_N"/>
</dbReference>
<dbReference type="InterPro" id="IPR006620">
    <property type="entry name" value="Pro_4_hyd_alph"/>
</dbReference>
<comment type="cofactor">
    <cofactor evidence="1">
        <name>L-ascorbate</name>
        <dbReference type="ChEBI" id="CHEBI:38290"/>
    </cofactor>
</comment>
<dbReference type="Proteomes" id="UP001590950">
    <property type="component" value="Unassembled WGS sequence"/>
</dbReference>
<feature type="region of interest" description="Disordered" evidence="9">
    <location>
        <begin position="1"/>
        <end position="26"/>
    </location>
</feature>